<dbReference type="EMBL" id="CP034457">
    <property type="protein sequence ID" value="QBM87952.1"/>
    <property type="molecule type" value="Genomic_DNA"/>
</dbReference>
<dbReference type="InterPro" id="IPR037278">
    <property type="entry name" value="ARFGAP/RecO"/>
</dbReference>
<evidence type="ECO:0000256" key="5">
    <source>
        <dbReference type="RuleBase" id="RU369028"/>
    </source>
</evidence>
<evidence type="ECO:0000256" key="1">
    <source>
        <dbReference type="ARBA" id="ARBA00022723"/>
    </source>
</evidence>
<evidence type="ECO:0000256" key="6">
    <source>
        <dbReference type="SAM" id="MobiDB-lite"/>
    </source>
</evidence>
<dbReference type="GO" id="GO:0005802">
    <property type="term" value="C:trans-Golgi network"/>
    <property type="evidence" value="ECO:0007669"/>
    <property type="project" value="TreeGrafter"/>
</dbReference>
<dbReference type="InterPro" id="IPR011993">
    <property type="entry name" value="PH-like_dom_sf"/>
</dbReference>
<keyword evidence="1 5" id="KW-0479">Metal-binding</keyword>
<dbReference type="AlphaFoldDB" id="A0A4P6XKS0"/>
<evidence type="ECO:0000256" key="3">
    <source>
        <dbReference type="ARBA" id="ARBA00022833"/>
    </source>
</evidence>
<dbReference type="Gene3D" id="1.10.220.150">
    <property type="entry name" value="Arf GTPase activating protein"/>
    <property type="match status" value="1"/>
</dbReference>
<dbReference type="SUPFAM" id="SSF50729">
    <property type="entry name" value="PH domain-like"/>
    <property type="match status" value="1"/>
</dbReference>
<keyword evidence="5" id="KW-0677">Repeat</keyword>
<evidence type="ECO:0000256" key="4">
    <source>
        <dbReference type="PROSITE-ProRule" id="PRU00288"/>
    </source>
</evidence>
<dbReference type="InterPro" id="IPR038508">
    <property type="entry name" value="ArfGAP_dom_sf"/>
</dbReference>
<dbReference type="PANTHER" id="PTHR23180:SF160">
    <property type="entry name" value="ADP-RIBOSYLATION FACTOR GTPASE-ACTIVATING PROTEIN EFFECTOR PROTEIN 1"/>
    <property type="match status" value="1"/>
</dbReference>
<keyword evidence="5" id="KW-0040">ANK repeat</keyword>
<gene>
    <name evidence="9" type="primary">MPUL0B11660</name>
    <name evidence="9" type="ORF">METSCH_B11660</name>
</gene>
<dbReference type="Proteomes" id="UP000292447">
    <property type="component" value="Chromosome II"/>
</dbReference>
<dbReference type="SUPFAM" id="SSF103657">
    <property type="entry name" value="BAR/IMD domain-like"/>
    <property type="match status" value="1"/>
</dbReference>
<dbReference type="InterPro" id="IPR001164">
    <property type="entry name" value="ArfGAP_dom"/>
</dbReference>
<dbReference type="PANTHER" id="PTHR23180">
    <property type="entry name" value="CENTAURIN/ARF"/>
    <property type="match status" value="1"/>
</dbReference>
<dbReference type="InterPro" id="IPR001849">
    <property type="entry name" value="PH_domain"/>
</dbReference>
<dbReference type="SMART" id="SM00105">
    <property type="entry name" value="ArfGap"/>
    <property type="match status" value="1"/>
</dbReference>
<feature type="region of interest" description="Disordered" evidence="6">
    <location>
        <begin position="653"/>
        <end position="672"/>
    </location>
</feature>
<keyword evidence="3 5" id="KW-0862">Zinc</keyword>
<feature type="domain" description="PH" evidence="7">
    <location>
        <begin position="543"/>
        <end position="641"/>
    </location>
</feature>
<keyword evidence="2 4" id="KW-0863">Zinc-finger</keyword>
<feature type="domain" description="Arf-GAP" evidence="8">
    <location>
        <begin position="689"/>
        <end position="811"/>
    </location>
</feature>
<evidence type="ECO:0000313" key="10">
    <source>
        <dbReference type="Proteomes" id="UP000292447"/>
    </source>
</evidence>
<dbReference type="GO" id="GO:0005768">
    <property type="term" value="C:endosome"/>
    <property type="evidence" value="ECO:0007669"/>
    <property type="project" value="TreeGrafter"/>
</dbReference>
<keyword evidence="5" id="KW-0963">Cytoplasm</keyword>
<proteinExistence type="predicted"/>
<keyword evidence="5" id="KW-0343">GTPase activation</keyword>
<sequence>MASSIYPLAFEYVKGECSAARLAHLSFTDETNSSRVSVSIEHDICTNISYTDGLDSTEKQLKYVSNPKGPSPLLLVVPNTLNRLKFEVDVLHVDCALEKQASLVIHKLYGTGSGLKLAREQMQDSITSKLGDASKISLSELSLVDRLQHVIVNDTFSGKKAQNTTLTVSMWKNSETESALIFSFQIWVEELPPDTKIAPLADELQQSPRPSNIPEIGLQDLRKAFNFNIHDGPEFRTTLAAYEQNCPKLKKAMLNFQDEVRGLESLLKRLLVTRNRILETIELVIKYLFSPLLQKLEIHRSFSIAFKRVFEPFERNLNFVIKEVFAMQSIPKMISSCISSTNADGSYEPASSRKSFEKQSKEFYDWLHKYLSNEKDRPELKLLAKRKGFELSKFDYLNALNTSSNNQYFNQLLENFFKFSNLPQDRGILDYALFKDSKKSQGLLSGNASLYLNGLSRFNSEKLQLRQMIEACRTNEELTTLIKTNALNTLSAHQNEKLQEKQKLCIDTTSLNLDMIFPSSPANLSPADNYQAQPWRPIENDQNANFAGILYALGGQGKPGWHKEWVVLEKGQLIEYSDWRNGTQPINRPIDIALASVKPVTKDKRQYCLEIITSLGQKHVFQAINDDERNQWIKALYNAGQLTDRLIKKAPRPREIKDLPPPPTQILPSGDGRGSPVSVFSESFRVNNDDFLQSVRAIEASDNSQCADCKSTDLTEWISMTFSVVICVKCSSCHRNMGSHISKVRLLKLDNFVDESRVLLKFTNNALANSYLEANAPEKLTPEASDAVRLRYIRQKYEQRAFMAPAVNMNSMLVKATRKIDIDEVIKWLNCGADPNLTLQMSNPQWAEPLTVTLFEYSLRKKIEVEENGEEKSYFVISELLLFHGCNIETIDKLHAQVVVGEDARAYWTKRRARAMAT</sequence>
<protein>
    <recommendedName>
        <fullName evidence="5">ADP-ribosylation factor GTPase-activating protein</fullName>
    </recommendedName>
</protein>
<accession>A0A4P6XKS0</accession>
<dbReference type="SUPFAM" id="SSF57863">
    <property type="entry name" value="ArfGap/RecO-like zinc finger"/>
    <property type="match status" value="1"/>
</dbReference>
<dbReference type="InterPro" id="IPR027267">
    <property type="entry name" value="AH/BAR_dom_sf"/>
</dbReference>
<evidence type="ECO:0000256" key="2">
    <source>
        <dbReference type="ARBA" id="ARBA00022771"/>
    </source>
</evidence>
<reference evidence="10" key="1">
    <citation type="submission" date="2019-03" db="EMBL/GenBank/DDBJ databases">
        <title>Snf2 controls pulcherriminic acid biosynthesis and connects pigmentation and antifungal activity of the yeast Metschnikowia pulcherrima.</title>
        <authorList>
            <person name="Gore-Lloyd D."/>
            <person name="Sumann I."/>
            <person name="Brachmann A.O."/>
            <person name="Schneeberger K."/>
            <person name="Ortiz-Merino R.A."/>
            <person name="Moreno-Beltran M."/>
            <person name="Schlaefli M."/>
            <person name="Kirner P."/>
            <person name="Santos Kron A."/>
            <person name="Wolfe K.H."/>
            <person name="Piel J."/>
            <person name="Ahrens C.H."/>
            <person name="Henk D."/>
            <person name="Freimoser F.M."/>
        </authorList>
    </citation>
    <scope>NUCLEOTIDE SEQUENCE [LARGE SCALE GENOMIC DNA]</scope>
    <source>
        <strain evidence="10">APC 1.2</strain>
    </source>
</reference>
<dbReference type="PROSITE" id="PS50115">
    <property type="entry name" value="ARFGAP"/>
    <property type="match status" value="1"/>
</dbReference>
<organism evidence="9 10">
    <name type="scientific">Metschnikowia aff. pulcherrima</name>
    <dbReference type="NCBI Taxonomy" id="2163413"/>
    <lineage>
        <taxon>Eukaryota</taxon>
        <taxon>Fungi</taxon>
        <taxon>Dikarya</taxon>
        <taxon>Ascomycota</taxon>
        <taxon>Saccharomycotina</taxon>
        <taxon>Pichiomycetes</taxon>
        <taxon>Metschnikowiaceae</taxon>
        <taxon>Metschnikowia</taxon>
    </lineage>
</organism>
<dbReference type="Gene3D" id="2.30.29.30">
    <property type="entry name" value="Pleckstrin-homology domain (PH domain)/Phosphotyrosine-binding domain (PTB)"/>
    <property type="match status" value="1"/>
</dbReference>
<comment type="subcellular location">
    <subcellularLocation>
        <location evidence="5">Cytoplasm</location>
    </subcellularLocation>
</comment>
<dbReference type="Gene3D" id="1.20.1270.60">
    <property type="entry name" value="Arfaptin homology (AH) domain/BAR domain"/>
    <property type="match status" value="1"/>
</dbReference>
<dbReference type="Pfam" id="PF00169">
    <property type="entry name" value="PH"/>
    <property type="match status" value="1"/>
</dbReference>
<keyword evidence="10" id="KW-1185">Reference proteome</keyword>
<dbReference type="GO" id="GO:0008270">
    <property type="term" value="F:zinc ion binding"/>
    <property type="evidence" value="ECO:0007669"/>
    <property type="project" value="UniProtKB-KW"/>
</dbReference>
<dbReference type="GO" id="GO:0005096">
    <property type="term" value="F:GTPase activator activity"/>
    <property type="evidence" value="ECO:0007669"/>
    <property type="project" value="UniProtKB-KW"/>
</dbReference>
<dbReference type="CDD" id="cd00821">
    <property type="entry name" value="PH"/>
    <property type="match status" value="1"/>
</dbReference>
<dbReference type="STRING" id="2163413.A0A4P6XKS0"/>
<dbReference type="GO" id="GO:0006891">
    <property type="term" value="P:intra-Golgi vesicle-mediated transport"/>
    <property type="evidence" value="ECO:0007669"/>
    <property type="project" value="TreeGrafter"/>
</dbReference>
<name>A0A4P6XKS0_9ASCO</name>
<dbReference type="Pfam" id="PF01412">
    <property type="entry name" value="ArfGap"/>
    <property type="match status" value="1"/>
</dbReference>
<dbReference type="PROSITE" id="PS50003">
    <property type="entry name" value="PH_DOMAIN"/>
    <property type="match status" value="1"/>
</dbReference>
<dbReference type="InterPro" id="IPR045258">
    <property type="entry name" value="ACAP1/2/3-like"/>
</dbReference>
<evidence type="ECO:0000259" key="7">
    <source>
        <dbReference type="PROSITE" id="PS50003"/>
    </source>
</evidence>
<dbReference type="SMART" id="SM00233">
    <property type="entry name" value="PH"/>
    <property type="match status" value="1"/>
</dbReference>
<evidence type="ECO:0000259" key="8">
    <source>
        <dbReference type="PROSITE" id="PS50115"/>
    </source>
</evidence>
<evidence type="ECO:0000313" key="9">
    <source>
        <dbReference type="EMBL" id="QBM87952.1"/>
    </source>
</evidence>
<comment type="function">
    <text evidence="5">GTPase-activating protein for the ADP ribosylation factor family.</text>
</comment>
<dbReference type="CDD" id="cd08204">
    <property type="entry name" value="ArfGap"/>
    <property type="match status" value="1"/>
</dbReference>